<name>A0ABQ9WRI7_9EUKA</name>
<evidence type="ECO:0000313" key="2">
    <source>
        <dbReference type="Proteomes" id="UP001281761"/>
    </source>
</evidence>
<gene>
    <name evidence="1" type="ORF">BLNAU_22983</name>
</gene>
<dbReference type="EMBL" id="JARBJD010000434">
    <property type="protein sequence ID" value="KAK2942111.1"/>
    <property type="molecule type" value="Genomic_DNA"/>
</dbReference>
<organism evidence="1 2">
    <name type="scientific">Blattamonas nauphoetae</name>
    <dbReference type="NCBI Taxonomy" id="2049346"/>
    <lineage>
        <taxon>Eukaryota</taxon>
        <taxon>Metamonada</taxon>
        <taxon>Preaxostyla</taxon>
        <taxon>Oxymonadida</taxon>
        <taxon>Blattamonas</taxon>
    </lineage>
</organism>
<reference evidence="1 2" key="1">
    <citation type="journal article" date="2022" name="bioRxiv">
        <title>Genomics of Preaxostyla Flagellates Illuminates Evolutionary Transitions and the Path Towards Mitochondrial Loss.</title>
        <authorList>
            <person name="Novak L.V.F."/>
            <person name="Treitli S.C."/>
            <person name="Pyrih J."/>
            <person name="Halakuc P."/>
            <person name="Pipaliya S.V."/>
            <person name="Vacek V."/>
            <person name="Brzon O."/>
            <person name="Soukal P."/>
            <person name="Eme L."/>
            <person name="Dacks J.B."/>
            <person name="Karnkowska A."/>
            <person name="Elias M."/>
            <person name="Hampl V."/>
        </authorList>
    </citation>
    <scope>NUCLEOTIDE SEQUENCE [LARGE SCALE GENOMIC DNA]</scope>
    <source>
        <strain evidence="1">NAU3</strain>
        <tissue evidence="1">Gut</tissue>
    </source>
</reference>
<proteinExistence type="predicted"/>
<evidence type="ECO:0000313" key="1">
    <source>
        <dbReference type="EMBL" id="KAK2942111.1"/>
    </source>
</evidence>
<accession>A0ABQ9WRI7</accession>
<comment type="caution">
    <text evidence="1">The sequence shown here is derived from an EMBL/GenBank/DDBJ whole genome shotgun (WGS) entry which is preliminary data.</text>
</comment>
<dbReference type="Proteomes" id="UP001281761">
    <property type="component" value="Unassembled WGS sequence"/>
</dbReference>
<keyword evidence="2" id="KW-1185">Reference proteome</keyword>
<sequence length="119" mass="13372">MQLRHSSIKSSRFCAFILAHFGHVEDLVHPVNNWIFGVHILPANRRVGNIHNFQNDLQKLEAIVNVESGDEDIHTASLEAVSYAEWGEGGEGGVCAEFGWRSGHLVESVEEYIERDTSR</sequence>
<protein>
    <submittedName>
        <fullName evidence="1">Uncharacterized protein</fullName>
    </submittedName>
</protein>